<feature type="transmembrane region" description="Helical" evidence="1">
    <location>
        <begin position="29"/>
        <end position="53"/>
    </location>
</feature>
<evidence type="ECO:0000313" key="2">
    <source>
        <dbReference type="EMBL" id="SUN47212.1"/>
    </source>
</evidence>
<proteinExistence type="predicted"/>
<keyword evidence="1" id="KW-1133">Transmembrane helix</keyword>
<keyword evidence="1" id="KW-0812">Transmembrane</keyword>
<protein>
    <submittedName>
        <fullName evidence="2">Hypothetical membrane spanning protein</fullName>
    </submittedName>
</protein>
<evidence type="ECO:0000256" key="1">
    <source>
        <dbReference type="SAM" id="Phobius"/>
    </source>
</evidence>
<feature type="transmembrane region" description="Helical" evidence="1">
    <location>
        <begin position="110"/>
        <end position="132"/>
    </location>
</feature>
<feature type="transmembrane region" description="Helical" evidence="1">
    <location>
        <begin position="152"/>
        <end position="174"/>
    </location>
</feature>
<reference evidence="2 3" key="1">
    <citation type="submission" date="2018-06" db="EMBL/GenBank/DDBJ databases">
        <authorList>
            <consortium name="Pathogen Informatics"/>
            <person name="Doyle S."/>
        </authorList>
    </citation>
    <scope>NUCLEOTIDE SEQUENCE [LARGE SCALE GENOMIC DNA]</scope>
    <source>
        <strain evidence="2 3">NCTC4670</strain>
    </source>
</reference>
<dbReference type="Proteomes" id="UP000254797">
    <property type="component" value="Unassembled WGS sequence"/>
</dbReference>
<dbReference type="InterPro" id="IPR006938">
    <property type="entry name" value="DUF624"/>
</dbReference>
<dbReference type="EMBL" id="UHFG01000004">
    <property type="protein sequence ID" value="SUN47212.1"/>
    <property type="molecule type" value="Genomic_DNA"/>
</dbReference>
<dbReference type="AlphaFoldDB" id="A0A380JTB3"/>
<evidence type="ECO:0000313" key="3">
    <source>
        <dbReference type="Proteomes" id="UP000254797"/>
    </source>
</evidence>
<keyword evidence="1" id="KW-0472">Membrane</keyword>
<sequence length="220" mass="25004">MTSKKQGLLHSLFNLDSKWMRSSAALFDLLVFNLLFVLSCLPLLTIGVAKMALYASLLDWRESQVSQLFTTYSSHFKYYFKSGLRLGLIELGIMSICLLDLFLIQNQLGLVFQGFKVLCIAVLFLVVILFLYAYPQAVKRDLSLSTLFKRSFLLAGLFFPWSFAFLTLICLMIFSLQLSLLTLFGGVSLLAIIGISSLTYLYLIIMESLLRRFPLNNDIE</sequence>
<dbReference type="Pfam" id="PF04854">
    <property type="entry name" value="DUF624"/>
    <property type="match status" value="1"/>
</dbReference>
<accession>A0A380JTB3</accession>
<organism evidence="2 3">
    <name type="scientific">Streptococcus dysgalactiae subsp. dysgalactiae</name>
    <dbReference type="NCBI Taxonomy" id="99822"/>
    <lineage>
        <taxon>Bacteria</taxon>
        <taxon>Bacillati</taxon>
        <taxon>Bacillota</taxon>
        <taxon>Bacilli</taxon>
        <taxon>Lactobacillales</taxon>
        <taxon>Streptococcaceae</taxon>
        <taxon>Streptococcus</taxon>
    </lineage>
</organism>
<name>A0A380JTB3_STRDY</name>
<feature type="transmembrane region" description="Helical" evidence="1">
    <location>
        <begin position="84"/>
        <end position="104"/>
    </location>
</feature>
<dbReference type="RefSeq" id="WP_115245631.1">
    <property type="nucleotide sequence ID" value="NZ_UHFG01000004.1"/>
</dbReference>
<gene>
    <name evidence="2" type="ORF">NCTC4670_00238</name>
</gene>
<feature type="transmembrane region" description="Helical" evidence="1">
    <location>
        <begin position="180"/>
        <end position="205"/>
    </location>
</feature>